<gene>
    <name evidence="9" type="ORF">H9630_07065</name>
</gene>
<dbReference type="InterPro" id="IPR007737">
    <property type="entry name" value="Mga_HTH"/>
</dbReference>
<dbReference type="SUPFAM" id="SSF55804">
    <property type="entry name" value="Phoshotransferase/anion transport protein"/>
    <property type="match status" value="1"/>
</dbReference>
<dbReference type="InterPro" id="IPR036095">
    <property type="entry name" value="PTS_EIIB-like_sf"/>
</dbReference>
<feature type="domain" description="PRD" evidence="8">
    <location>
        <begin position="302"/>
        <end position="409"/>
    </location>
</feature>
<dbReference type="CDD" id="cd00211">
    <property type="entry name" value="PTS_IIA_fru"/>
    <property type="match status" value="1"/>
</dbReference>
<keyword evidence="1" id="KW-0808">Transferase</keyword>
<evidence type="ECO:0000256" key="5">
    <source>
        <dbReference type="ARBA" id="ARBA00023163"/>
    </source>
</evidence>
<proteinExistence type="predicted"/>
<dbReference type="SUPFAM" id="SSF52794">
    <property type="entry name" value="PTS system IIB component-like"/>
    <property type="match status" value="1"/>
</dbReference>
<dbReference type="SUPFAM" id="SSF63520">
    <property type="entry name" value="PTS-regulatory domain, PRD"/>
    <property type="match status" value="2"/>
</dbReference>
<evidence type="ECO:0000313" key="10">
    <source>
        <dbReference type="Proteomes" id="UP000658980"/>
    </source>
</evidence>
<dbReference type="Pfam" id="PF00874">
    <property type="entry name" value="PRD"/>
    <property type="match status" value="2"/>
</dbReference>
<dbReference type="InterPro" id="IPR013011">
    <property type="entry name" value="PTS_EIIB_2"/>
</dbReference>
<dbReference type="Proteomes" id="UP000658980">
    <property type="component" value="Unassembled WGS sequence"/>
</dbReference>
<dbReference type="Gene3D" id="1.10.1790.10">
    <property type="entry name" value="PRD domain"/>
    <property type="match status" value="2"/>
</dbReference>
<dbReference type="InterPro" id="IPR002178">
    <property type="entry name" value="PTS_EIIA_type-2_dom"/>
</dbReference>
<dbReference type="CDD" id="cd05568">
    <property type="entry name" value="PTS_IIB_bgl_like"/>
    <property type="match status" value="1"/>
</dbReference>
<dbReference type="PANTHER" id="PTHR30185:SF13">
    <property type="entry name" value="LICABCH OPERON REGULATOR-RELATED"/>
    <property type="match status" value="1"/>
</dbReference>
<dbReference type="EMBL" id="JACSPU010000002">
    <property type="protein sequence ID" value="MBD8014578.1"/>
    <property type="molecule type" value="Genomic_DNA"/>
</dbReference>
<evidence type="ECO:0000259" key="8">
    <source>
        <dbReference type="PROSITE" id="PS51372"/>
    </source>
</evidence>
<evidence type="ECO:0000259" key="7">
    <source>
        <dbReference type="PROSITE" id="PS51099"/>
    </source>
</evidence>
<dbReference type="InterPro" id="IPR016152">
    <property type="entry name" value="PTrfase/Anion_transptr"/>
</dbReference>
<protein>
    <submittedName>
        <fullName evidence="9">Transcription antiterminator</fullName>
    </submittedName>
</protein>
<comment type="caution">
    <text evidence="9">The sequence shown here is derived from an EMBL/GenBank/DDBJ whole genome shotgun (WGS) entry which is preliminary data.</text>
</comment>
<reference evidence="9 10" key="1">
    <citation type="submission" date="2020-08" db="EMBL/GenBank/DDBJ databases">
        <title>A Genomic Blueprint of the Chicken Gut Microbiome.</title>
        <authorList>
            <person name="Gilroy R."/>
            <person name="Ravi A."/>
            <person name="Getino M."/>
            <person name="Pursley I."/>
            <person name="Horton D.L."/>
            <person name="Alikhan N.-F."/>
            <person name="Baker D."/>
            <person name="Gharbi K."/>
            <person name="Hall N."/>
            <person name="Watson M."/>
            <person name="Adriaenssens E.M."/>
            <person name="Foster-Nyarko E."/>
            <person name="Jarju S."/>
            <person name="Secka A."/>
            <person name="Antonio M."/>
            <person name="Oren A."/>
            <person name="Chaudhuri R."/>
            <person name="La Ragione R.M."/>
            <person name="Hildebrand F."/>
            <person name="Pallen M.J."/>
        </authorList>
    </citation>
    <scope>NUCLEOTIDE SEQUENCE [LARGE SCALE GENOMIC DNA]</scope>
    <source>
        <strain evidence="9 10">Sa1BUA13</strain>
    </source>
</reference>
<dbReference type="Gene3D" id="3.40.50.2300">
    <property type="match status" value="1"/>
</dbReference>
<evidence type="ECO:0000256" key="4">
    <source>
        <dbReference type="ARBA" id="ARBA00023159"/>
    </source>
</evidence>
<dbReference type="PANTHER" id="PTHR30185">
    <property type="entry name" value="CRYPTIC BETA-GLUCOSIDE BGL OPERON ANTITERMINATOR"/>
    <property type="match status" value="1"/>
</dbReference>
<evidence type="ECO:0000256" key="2">
    <source>
        <dbReference type="ARBA" id="ARBA00022737"/>
    </source>
</evidence>
<evidence type="ECO:0000259" key="6">
    <source>
        <dbReference type="PROSITE" id="PS51094"/>
    </source>
</evidence>
<dbReference type="InterPro" id="IPR036634">
    <property type="entry name" value="PRD_sf"/>
</dbReference>
<dbReference type="Pfam" id="PF05043">
    <property type="entry name" value="Mga"/>
    <property type="match status" value="1"/>
</dbReference>
<dbReference type="RefSeq" id="WP_191714798.1">
    <property type="nucleotide sequence ID" value="NZ_JACSPU010000002.1"/>
</dbReference>
<dbReference type="PROSITE" id="PS51372">
    <property type="entry name" value="PRD_2"/>
    <property type="match status" value="2"/>
</dbReference>
<feature type="domain" description="PRD" evidence="8">
    <location>
        <begin position="185"/>
        <end position="293"/>
    </location>
</feature>
<dbReference type="Pfam" id="PF08279">
    <property type="entry name" value="HTH_11"/>
    <property type="match status" value="1"/>
</dbReference>
<sequence>MLTSRMKNIFRELMAAETPITGKYLAVLNQVSSRTIREDIKALDSLLIDHGAYIDSVMGQGYKLGIMEEPLFRSYLKKLSTEDAELETIIPKMPEERIAYLVKRFLLSDGYIKLEELADEMYISKSTLQNDLNQVKKMLAVYDIRLESRPNYGLRVNADELKRRFCMAEYIFVREEPVNELFKPHFSSLSQEELDSILAVVMEQIQENKVLVSDIAINNLVIHLAIAYKRIKEGYNVTLHSSDIDEILEQKEYKVAQKIVRKVQEKFAVHFPLEEVAYIAMHLLGTKIAAHPEAGEKAVQQVIQKEISGLVVKALERIESKLNLGIQNDQELIIALSLHLKPAVNRYRYGMNIRNPMLEDIKVNYPVAFEAGILAGMTINEAIGAVIDENEIGYLALHIAAAIERKKSISVPKRCLIVCASGLGTAQLIYYKLKSQFGDSLEVAGTTEYYKLKNCELAGIDFIISSIPIQEELAVPVIVVNAILGESDIRKIEKYILKEQQHISAYFQEELIFLGQELRTKEQVLEFLHEKLIERGLVDEGCLQAVYERERVAPTSFGNLVAIPHPITPHSTTTFLTVCTLKKPIMWKEKPVQFVCLLNVMKDSQEDLQVMYDLLGRIIHDSAIVERLTKAKTYEEFMKVIAL</sequence>
<dbReference type="InterPro" id="IPR013196">
    <property type="entry name" value="HTH_11"/>
</dbReference>
<dbReference type="InterPro" id="IPR050661">
    <property type="entry name" value="BglG_antiterminators"/>
</dbReference>
<name>A0ABR8WCC9_9BACL</name>
<evidence type="ECO:0000313" key="9">
    <source>
        <dbReference type="EMBL" id="MBD8014578.1"/>
    </source>
</evidence>
<evidence type="ECO:0000256" key="1">
    <source>
        <dbReference type="ARBA" id="ARBA00022679"/>
    </source>
</evidence>
<feature type="domain" description="PTS EIIA type-2" evidence="6">
    <location>
        <begin position="505"/>
        <end position="643"/>
    </location>
</feature>
<feature type="domain" description="PTS EIIB type-2" evidence="7">
    <location>
        <begin position="413"/>
        <end position="504"/>
    </location>
</feature>
<keyword evidence="5" id="KW-0804">Transcription</keyword>
<dbReference type="Gene3D" id="3.40.930.10">
    <property type="entry name" value="Mannitol-specific EII, Chain A"/>
    <property type="match status" value="1"/>
</dbReference>
<dbReference type="Pfam" id="PF00359">
    <property type="entry name" value="PTS_EIIA_2"/>
    <property type="match status" value="1"/>
</dbReference>
<keyword evidence="3" id="KW-0805">Transcription regulation</keyword>
<accession>A0ABR8WCC9</accession>
<evidence type="ECO:0000256" key="3">
    <source>
        <dbReference type="ARBA" id="ARBA00023015"/>
    </source>
</evidence>
<organism evidence="9 10">
    <name type="scientific">Planococcus wigleyi</name>
    <dbReference type="NCBI Taxonomy" id="2762216"/>
    <lineage>
        <taxon>Bacteria</taxon>
        <taxon>Bacillati</taxon>
        <taxon>Bacillota</taxon>
        <taxon>Bacilli</taxon>
        <taxon>Bacillales</taxon>
        <taxon>Caryophanaceae</taxon>
        <taxon>Planococcus</taxon>
    </lineage>
</organism>
<dbReference type="InterPro" id="IPR011608">
    <property type="entry name" value="PRD"/>
</dbReference>
<keyword evidence="4" id="KW-0010">Activator</keyword>
<dbReference type="PROSITE" id="PS51099">
    <property type="entry name" value="PTS_EIIB_TYPE_2"/>
    <property type="match status" value="1"/>
</dbReference>
<dbReference type="PROSITE" id="PS51094">
    <property type="entry name" value="PTS_EIIA_TYPE_2"/>
    <property type="match status" value="1"/>
</dbReference>
<keyword evidence="2" id="KW-0677">Repeat</keyword>
<dbReference type="InterPro" id="IPR036388">
    <property type="entry name" value="WH-like_DNA-bd_sf"/>
</dbReference>
<keyword evidence="10" id="KW-1185">Reference proteome</keyword>
<dbReference type="Gene3D" id="1.10.10.10">
    <property type="entry name" value="Winged helix-like DNA-binding domain superfamily/Winged helix DNA-binding domain"/>
    <property type="match status" value="2"/>
</dbReference>